<reference evidence="1" key="1">
    <citation type="submission" date="2021-01" db="EMBL/GenBank/DDBJ databases">
        <authorList>
            <person name="Corre E."/>
            <person name="Pelletier E."/>
            <person name="Niang G."/>
            <person name="Scheremetjew M."/>
            <person name="Finn R."/>
            <person name="Kale V."/>
            <person name="Holt S."/>
            <person name="Cochrane G."/>
            <person name="Meng A."/>
            <person name="Brown T."/>
            <person name="Cohen L."/>
        </authorList>
    </citation>
    <scope>NUCLEOTIDE SEQUENCE</scope>
    <source>
        <strain evidence="1">GSO104</strain>
    </source>
</reference>
<dbReference type="EMBL" id="HBNS01038559">
    <property type="protein sequence ID" value="CAE4636044.1"/>
    <property type="molecule type" value="Transcribed_RNA"/>
</dbReference>
<sequence>MSTWIQLKVDLFAVVEKLHKCFNSSKDASLPIIIHGSLYYLKAGLKKEMIMELCTMLHFVNNDRQGINNNINAVNSKRLVVSKGKKLNSAAQRRQKASQDERDSIQTENVIEAIRADRCKRKHNLVFQCGSFLSGFIFVCMVHEYEDNPGVLCFRLYHPNNSVCYEIRLEAASLSAKINVDDRETMSSLLLQKELNSFSPTATMPHNFGTIDVKNEKDETSDTVTSRLIWRVGGRFGTLNQPLPNPYRWLPTQRNDKCLLQRIKSTRKTKWGMPIVQSAYILYPFTAHEPNWDRCFDFNSCTRKRQSVLMPWVGCGKVVVSGAVHVGSKIGIFRLHRCGKGGHWYLVDGQGDQFDLYLYIPSIENEFRFRLGINDLFRVCRGTNLMDTVLSGDDDSVAIFRIQGEEEAAYTSDMVSMADTKSSCDEKTTTYEDEKSKIEINIKKSIMDAAYAWREVAVRLISHCMWYDKSYGSNEENTLNGQMTCKRNVMPWIDAERMCKGTMDEKEDMLALDCTIYSKVHTIASISTHRTNPRQFLITAYQQNNSLRFLAHDIDNDTTKDTGEYMEFSHSEEEQSAMIESLRDLSVEEADALLSGLLQEALYQDDDEGNFKIGFIEDGIGDLYGGGTTINIQLTDEEMRRETRLMDEKLLENVRKVRNRVHTMHHFGPT</sequence>
<dbReference type="AlphaFoldDB" id="A0A7S4S7A2"/>
<proteinExistence type="predicted"/>
<evidence type="ECO:0000313" key="1">
    <source>
        <dbReference type="EMBL" id="CAE4636044.1"/>
    </source>
</evidence>
<name>A0A7S4S7A2_9STRA</name>
<gene>
    <name evidence="1" type="ORF">DBRI00130_LOCUS30087</name>
</gene>
<protein>
    <submittedName>
        <fullName evidence="1">Uncharacterized protein</fullName>
    </submittedName>
</protein>
<accession>A0A7S4S7A2</accession>
<organism evidence="1">
    <name type="scientific">Ditylum brightwellii</name>
    <dbReference type="NCBI Taxonomy" id="49249"/>
    <lineage>
        <taxon>Eukaryota</taxon>
        <taxon>Sar</taxon>
        <taxon>Stramenopiles</taxon>
        <taxon>Ochrophyta</taxon>
        <taxon>Bacillariophyta</taxon>
        <taxon>Mediophyceae</taxon>
        <taxon>Lithodesmiophycidae</taxon>
        <taxon>Lithodesmiales</taxon>
        <taxon>Lithodesmiaceae</taxon>
        <taxon>Ditylum</taxon>
    </lineage>
</organism>